<keyword evidence="1" id="KW-0175">Coiled coil</keyword>
<evidence type="ECO:0000313" key="4">
    <source>
        <dbReference type="Proteomes" id="UP000663992"/>
    </source>
</evidence>
<feature type="coiled-coil region" evidence="1">
    <location>
        <begin position="59"/>
        <end position="86"/>
    </location>
</feature>
<evidence type="ECO:0000313" key="3">
    <source>
        <dbReference type="EMBL" id="MBN7822435.1"/>
    </source>
</evidence>
<keyword evidence="4" id="KW-1185">Reference proteome</keyword>
<name>A0ABS3D0W8_9ALTE</name>
<organism evidence="3 4">
    <name type="scientific">Bowmanella yangjiangensis</name>
    <dbReference type="NCBI Taxonomy" id="2811230"/>
    <lineage>
        <taxon>Bacteria</taxon>
        <taxon>Pseudomonadati</taxon>
        <taxon>Pseudomonadota</taxon>
        <taxon>Gammaproteobacteria</taxon>
        <taxon>Alteromonadales</taxon>
        <taxon>Alteromonadaceae</taxon>
        <taxon>Bowmanella</taxon>
    </lineage>
</organism>
<evidence type="ECO:0008006" key="5">
    <source>
        <dbReference type="Google" id="ProtNLM"/>
    </source>
</evidence>
<evidence type="ECO:0000256" key="2">
    <source>
        <dbReference type="SAM" id="SignalP"/>
    </source>
</evidence>
<comment type="caution">
    <text evidence="3">The sequence shown here is derived from an EMBL/GenBank/DDBJ whole genome shotgun (WGS) entry which is preliminary data.</text>
</comment>
<feature type="chain" id="PRO_5045835155" description="Lipoprotein" evidence="2">
    <location>
        <begin position="21"/>
        <end position="88"/>
    </location>
</feature>
<evidence type="ECO:0000256" key="1">
    <source>
        <dbReference type="SAM" id="Coils"/>
    </source>
</evidence>
<feature type="signal peptide" evidence="2">
    <location>
        <begin position="1"/>
        <end position="20"/>
    </location>
</feature>
<accession>A0ABS3D0W8</accession>
<reference evidence="3 4" key="1">
    <citation type="submission" date="2021-03" db="EMBL/GenBank/DDBJ databases">
        <title>novel species isolated from a fishpond in China.</title>
        <authorList>
            <person name="Lu H."/>
            <person name="Cai Z."/>
        </authorList>
    </citation>
    <scope>NUCLEOTIDE SEQUENCE [LARGE SCALE GENOMIC DNA]</scope>
    <source>
        <strain evidence="3 4">Y57</strain>
    </source>
</reference>
<dbReference type="EMBL" id="JAFKCS010000067">
    <property type="protein sequence ID" value="MBN7822435.1"/>
    <property type="molecule type" value="Genomic_DNA"/>
</dbReference>
<dbReference type="RefSeq" id="WP_206596362.1">
    <property type="nucleotide sequence ID" value="NZ_JAFKCS010000067.1"/>
</dbReference>
<protein>
    <recommendedName>
        <fullName evidence="5">Lipoprotein</fullName>
    </recommendedName>
</protein>
<sequence length="88" mass="9582">MRVVAIALCAVLAGCAGQVADQPEPQVVRVEVPVQVPCRTDRVQKPAFAVDALPIGASIDKQMRALRAERKQRQAYELRLEAAIEACQ</sequence>
<dbReference type="PROSITE" id="PS51257">
    <property type="entry name" value="PROKAR_LIPOPROTEIN"/>
    <property type="match status" value="1"/>
</dbReference>
<dbReference type="Proteomes" id="UP000663992">
    <property type="component" value="Unassembled WGS sequence"/>
</dbReference>
<gene>
    <name evidence="3" type="ORF">J0A65_21410</name>
</gene>
<keyword evidence="2" id="KW-0732">Signal</keyword>
<proteinExistence type="predicted"/>